<dbReference type="SUPFAM" id="SSF55811">
    <property type="entry name" value="Nudix"/>
    <property type="match status" value="1"/>
</dbReference>
<dbReference type="FunFam" id="2.60.110.10:FF:000001">
    <property type="entry name" value="THAUMATIN-LIKE PROTEIN 1"/>
    <property type="match status" value="1"/>
</dbReference>
<dbReference type="EMBL" id="JAUIZM010000004">
    <property type="protein sequence ID" value="KAK1390102.1"/>
    <property type="molecule type" value="Genomic_DNA"/>
</dbReference>
<evidence type="ECO:0000256" key="7">
    <source>
        <dbReference type="ARBA" id="ARBA00023211"/>
    </source>
</evidence>
<dbReference type="PROSITE" id="PS51367">
    <property type="entry name" value="THAUMATIN_2"/>
    <property type="match status" value="1"/>
</dbReference>
<comment type="caution">
    <text evidence="9">The sequence shown here is derived from an EMBL/GenBank/DDBJ whole genome shotgun (WGS) entry which is preliminary data.</text>
</comment>
<dbReference type="PROSITE" id="PS51462">
    <property type="entry name" value="NUDIX"/>
    <property type="match status" value="1"/>
</dbReference>
<gene>
    <name evidence="9" type="ORF">POM88_018280</name>
</gene>
<dbReference type="Pfam" id="PF00293">
    <property type="entry name" value="NUDIX"/>
    <property type="match status" value="1"/>
</dbReference>
<name>A0AAD8ITE6_9APIA</name>
<dbReference type="SUPFAM" id="SSF69593">
    <property type="entry name" value="Glycerol-3-phosphate (1)-acyltransferase"/>
    <property type="match status" value="1"/>
</dbReference>
<evidence type="ECO:0000313" key="10">
    <source>
        <dbReference type="Proteomes" id="UP001237642"/>
    </source>
</evidence>
<feature type="domain" description="Nudix hydrolase" evidence="8">
    <location>
        <begin position="375"/>
        <end position="517"/>
    </location>
</feature>
<comment type="cofactor">
    <cofactor evidence="1">
        <name>Mn(2+)</name>
        <dbReference type="ChEBI" id="CHEBI:29035"/>
    </cofactor>
</comment>
<dbReference type="Proteomes" id="UP001237642">
    <property type="component" value="Unassembled WGS sequence"/>
</dbReference>
<sequence length="537" mass="59198">MILILLFLSFSNVHRLISLLLCALVCVPQLCLFVGTVYSATFTLVNQCSYPVWPSLLSGAGTSPLSTTGFLLSPGTSNSLFVPLSWSGRIWGRTLCTLDSANKFTCATADCGSGTVECAGSGAIPPATLAEFTLNGADGLDFYDVSLVDGYNLPMIIVPSGGTAGNCSATGCSAELNGPCPMELKVIGGEGGSESVACKSACLAFGDAKYCCNGEYGTPDTCKPTMYSEFFKNACPHAYSYAYDDGTSTFMCASADYTITFCPSPAPRNLVCVYSKKHMNDDPELVDMKKRANTRSLKEMAMLLRYKKMEACITPYAKSNTEAETYLEDNRNWRKHIHAYKRINKIIDSGSTFQRITMVCSVSRTGRHLQKFNKGRRLVVGCIPYRYKNGKDGNMLIEDNGEYELEVLVVSSQKGQKMMFPKGGWELDESVEEAASRESLEEAGVLGHVQNELGTWCYKSKSSEIYHEGYMFPLLVTEQLELWPEKDLRQRVWMSVDEAKEACEHSSWMKEALDILVNRLSLSRKQKREDVSVTVSS</sequence>
<dbReference type="PROSITE" id="PS00893">
    <property type="entry name" value="NUDIX_BOX"/>
    <property type="match status" value="1"/>
</dbReference>
<keyword evidence="6" id="KW-0460">Magnesium</keyword>
<dbReference type="AlphaFoldDB" id="A0AAD8ITE6"/>
<keyword evidence="4" id="KW-0479">Metal-binding</keyword>
<comment type="similarity">
    <text evidence="3">Belongs to the Nudix hydrolase family.</text>
</comment>
<dbReference type="PANTHER" id="PTHR31048">
    <property type="entry name" value="OS03G0233200 PROTEIN"/>
    <property type="match status" value="1"/>
</dbReference>
<evidence type="ECO:0000256" key="6">
    <source>
        <dbReference type="ARBA" id="ARBA00022842"/>
    </source>
</evidence>
<protein>
    <recommendedName>
        <fullName evidence="8">Nudix hydrolase domain-containing protein</fullName>
    </recommendedName>
</protein>
<reference evidence="9" key="1">
    <citation type="submission" date="2023-02" db="EMBL/GenBank/DDBJ databases">
        <title>Genome of toxic invasive species Heracleum sosnowskyi carries increased number of genes despite the absence of recent whole-genome duplications.</title>
        <authorList>
            <person name="Schelkunov M."/>
            <person name="Shtratnikova V."/>
            <person name="Makarenko M."/>
            <person name="Klepikova A."/>
            <person name="Omelchenko D."/>
            <person name="Novikova G."/>
            <person name="Obukhova E."/>
            <person name="Bogdanov V."/>
            <person name="Penin A."/>
            <person name="Logacheva M."/>
        </authorList>
    </citation>
    <scope>NUCLEOTIDE SEQUENCE</scope>
    <source>
        <strain evidence="9">Hsosn_3</strain>
        <tissue evidence="9">Leaf</tissue>
    </source>
</reference>
<dbReference type="SMART" id="SM00205">
    <property type="entry name" value="THN"/>
    <property type="match status" value="1"/>
</dbReference>
<reference evidence="9" key="2">
    <citation type="submission" date="2023-05" db="EMBL/GenBank/DDBJ databases">
        <authorList>
            <person name="Schelkunov M.I."/>
        </authorList>
    </citation>
    <scope>NUCLEOTIDE SEQUENCE</scope>
    <source>
        <strain evidence="9">Hsosn_3</strain>
        <tissue evidence="9">Leaf</tissue>
    </source>
</reference>
<evidence type="ECO:0000256" key="3">
    <source>
        <dbReference type="ARBA" id="ARBA00005582"/>
    </source>
</evidence>
<dbReference type="PRINTS" id="PR00347">
    <property type="entry name" value="THAUMATIN"/>
</dbReference>
<dbReference type="Gene3D" id="3.40.1130.10">
    <property type="entry name" value="Glycerol-3-phosphate (1)-acyltransferase"/>
    <property type="match status" value="1"/>
</dbReference>
<dbReference type="GO" id="GO:0016462">
    <property type="term" value="F:pyrophosphatase activity"/>
    <property type="evidence" value="ECO:0007669"/>
    <property type="project" value="InterPro"/>
</dbReference>
<evidence type="ECO:0000256" key="5">
    <source>
        <dbReference type="ARBA" id="ARBA00022801"/>
    </source>
</evidence>
<dbReference type="Gene3D" id="2.60.110.10">
    <property type="entry name" value="Thaumatin"/>
    <property type="match status" value="1"/>
</dbReference>
<dbReference type="InterPro" id="IPR020084">
    <property type="entry name" value="NUDIX_hydrolase_CS"/>
</dbReference>
<proteinExistence type="inferred from homology"/>
<dbReference type="Pfam" id="PF00314">
    <property type="entry name" value="Thaumatin"/>
    <property type="match status" value="1"/>
</dbReference>
<dbReference type="CDD" id="cd04666">
    <property type="entry name" value="NUDIX_DIPP2_like_Nudt4"/>
    <property type="match status" value="1"/>
</dbReference>
<dbReference type="GO" id="GO:0046872">
    <property type="term" value="F:metal ion binding"/>
    <property type="evidence" value="ECO:0007669"/>
    <property type="project" value="UniProtKB-KW"/>
</dbReference>
<evidence type="ECO:0000313" key="9">
    <source>
        <dbReference type="EMBL" id="KAK1390102.1"/>
    </source>
</evidence>
<dbReference type="InterPro" id="IPR001938">
    <property type="entry name" value="Thaumatin"/>
</dbReference>
<evidence type="ECO:0000256" key="1">
    <source>
        <dbReference type="ARBA" id="ARBA00001936"/>
    </source>
</evidence>
<organism evidence="9 10">
    <name type="scientific">Heracleum sosnowskyi</name>
    <dbReference type="NCBI Taxonomy" id="360622"/>
    <lineage>
        <taxon>Eukaryota</taxon>
        <taxon>Viridiplantae</taxon>
        <taxon>Streptophyta</taxon>
        <taxon>Embryophyta</taxon>
        <taxon>Tracheophyta</taxon>
        <taxon>Spermatophyta</taxon>
        <taxon>Magnoliopsida</taxon>
        <taxon>eudicotyledons</taxon>
        <taxon>Gunneridae</taxon>
        <taxon>Pentapetalae</taxon>
        <taxon>asterids</taxon>
        <taxon>campanulids</taxon>
        <taxon>Apiales</taxon>
        <taxon>Apiaceae</taxon>
        <taxon>Apioideae</taxon>
        <taxon>apioid superclade</taxon>
        <taxon>Tordylieae</taxon>
        <taxon>Tordyliinae</taxon>
        <taxon>Heracleum</taxon>
    </lineage>
</organism>
<comment type="cofactor">
    <cofactor evidence="2">
        <name>Mg(2+)</name>
        <dbReference type="ChEBI" id="CHEBI:18420"/>
    </cofactor>
</comment>
<dbReference type="CDD" id="cd09218">
    <property type="entry name" value="TLP-PA"/>
    <property type="match status" value="1"/>
</dbReference>
<keyword evidence="7" id="KW-0464">Manganese</keyword>
<dbReference type="Gene3D" id="3.90.79.10">
    <property type="entry name" value="Nucleoside Triphosphate Pyrophosphohydrolase"/>
    <property type="match status" value="1"/>
</dbReference>
<dbReference type="FunFam" id="3.90.79.10:FF:000022">
    <property type="entry name" value="Nudix hydrolase 17, mitochondrial"/>
    <property type="match status" value="1"/>
</dbReference>
<dbReference type="InterPro" id="IPR047198">
    <property type="entry name" value="DDP-like_NUDIX"/>
</dbReference>
<dbReference type="InterPro" id="IPR037176">
    <property type="entry name" value="Osmotin/thaumatin-like_sf"/>
</dbReference>
<evidence type="ECO:0000256" key="4">
    <source>
        <dbReference type="ARBA" id="ARBA00022723"/>
    </source>
</evidence>
<dbReference type="InterPro" id="IPR000086">
    <property type="entry name" value="NUDIX_hydrolase_dom"/>
</dbReference>
<dbReference type="SUPFAM" id="SSF49870">
    <property type="entry name" value="Osmotin, thaumatin-like protein"/>
    <property type="match status" value="1"/>
</dbReference>
<keyword evidence="10" id="KW-1185">Reference proteome</keyword>
<dbReference type="InterPro" id="IPR015797">
    <property type="entry name" value="NUDIX_hydrolase-like_dom_sf"/>
</dbReference>
<accession>A0AAD8ITE6</accession>
<evidence type="ECO:0000256" key="2">
    <source>
        <dbReference type="ARBA" id="ARBA00001946"/>
    </source>
</evidence>
<evidence type="ECO:0000259" key="8">
    <source>
        <dbReference type="PROSITE" id="PS51462"/>
    </source>
</evidence>
<keyword evidence="5" id="KW-0378">Hydrolase</keyword>